<feature type="domain" description="CinA C-terminal" evidence="1">
    <location>
        <begin position="2"/>
        <end position="151"/>
    </location>
</feature>
<name>A0A380YMJ1_9BACE</name>
<dbReference type="Gene3D" id="3.90.950.20">
    <property type="entry name" value="CinA-like"/>
    <property type="match status" value="1"/>
</dbReference>
<dbReference type="InterPro" id="IPR036653">
    <property type="entry name" value="CinA-like_C"/>
</dbReference>
<evidence type="ECO:0000313" key="2">
    <source>
        <dbReference type="EMBL" id="SUV29128.1"/>
    </source>
</evidence>
<dbReference type="RefSeq" id="WP_004291053.1">
    <property type="nucleotide sequence ID" value="NZ_CABKNQ010000018.1"/>
</dbReference>
<dbReference type="EMBL" id="UFSX01000001">
    <property type="protein sequence ID" value="SUV29128.1"/>
    <property type="molecule type" value="Genomic_DNA"/>
</dbReference>
<organism evidence="2 3">
    <name type="scientific">Bacteroides eggerthii</name>
    <dbReference type="NCBI Taxonomy" id="28111"/>
    <lineage>
        <taxon>Bacteria</taxon>
        <taxon>Pseudomonadati</taxon>
        <taxon>Bacteroidota</taxon>
        <taxon>Bacteroidia</taxon>
        <taxon>Bacteroidales</taxon>
        <taxon>Bacteroidaceae</taxon>
        <taxon>Bacteroides</taxon>
    </lineage>
</organism>
<gene>
    <name evidence="2" type="primary">ygaD</name>
    <name evidence="2" type="ORF">NCTC11155_01096</name>
</gene>
<dbReference type="NCBIfam" id="TIGR00199">
    <property type="entry name" value="PncC_domain"/>
    <property type="match status" value="1"/>
</dbReference>
<protein>
    <submittedName>
        <fullName evidence="2">CinA domain protein</fullName>
    </submittedName>
</protein>
<evidence type="ECO:0000259" key="1">
    <source>
        <dbReference type="Pfam" id="PF02464"/>
    </source>
</evidence>
<dbReference type="SUPFAM" id="SSF142433">
    <property type="entry name" value="CinA-like"/>
    <property type="match status" value="1"/>
</dbReference>
<dbReference type="GeneID" id="93071020"/>
<reference evidence="2 3" key="1">
    <citation type="submission" date="2018-06" db="EMBL/GenBank/DDBJ databases">
        <authorList>
            <consortium name="Pathogen Informatics"/>
            <person name="Doyle S."/>
        </authorList>
    </citation>
    <scope>NUCLEOTIDE SEQUENCE [LARGE SCALE GENOMIC DNA]</scope>
    <source>
        <strain evidence="2 3">NCTC11155</strain>
    </source>
</reference>
<dbReference type="Pfam" id="PF02464">
    <property type="entry name" value="CinA"/>
    <property type="match status" value="1"/>
</dbReference>
<dbReference type="Proteomes" id="UP000254424">
    <property type="component" value="Unassembled WGS sequence"/>
</dbReference>
<accession>A0A380YMJ1</accession>
<proteinExistence type="predicted"/>
<dbReference type="AlphaFoldDB" id="A0A380YMJ1"/>
<dbReference type="STRING" id="483216.BACEGG_02743"/>
<evidence type="ECO:0000313" key="3">
    <source>
        <dbReference type="Proteomes" id="UP000254424"/>
    </source>
</evidence>
<dbReference type="InterPro" id="IPR008136">
    <property type="entry name" value="CinA_C"/>
</dbReference>
<dbReference type="OrthoDB" id="9801454at2"/>
<sequence length="155" mass="16033">MKLEEEIGELLKAKSLSLSTAESCTGGGIAALITSVPGSSEYFNGGIVAYSNEIKQDLLHVSAETLARHGAVSRETVVEMVKGAMKTLKTDCAVATSGIAGPGGGTQEKPVGTIWIAAAYKNEIVTMKQEGDCGRAGNVQCAIQNALSMLCGKLK</sequence>